<dbReference type="KEGG" id="lab:LA76x_0919"/>
<sequence length="214" mass="23264">MNDHSLVTAQAPRYAALLIDFDGVLRRWPASDDAIEIAHGLPIGSLRRIAFVPALLDQALAGRITDEQWREQVAERLRATYPGSEAEAAVGQWSQPCGQLDTEVMALLDACHPDLRLVLVSNATTRLARDLQTLGLSERFDAVVNSSELGLLKPEPEIFRAAFARAGVEARQALFVDDDPDNVAAAAALGAHGLRYRDCEGLRGWLEAAGVLRD</sequence>
<reference evidence="1 2" key="1">
    <citation type="journal article" date="2015" name="BMC Genomics">
        <title>Comparative genomics and metabolic profiling of the genus Lysobacter.</title>
        <authorList>
            <person name="de Bruijn I."/>
            <person name="Cheng X."/>
            <person name="de Jager V."/>
            <person name="Exposito R.G."/>
            <person name="Watrous J."/>
            <person name="Patel N."/>
            <person name="Postma J."/>
            <person name="Dorrestein P.C."/>
            <person name="Kobayashi D."/>
            <person name="Raaijmakers J.M."/>
        </authorList>
    </citation>
    <scope>NUCLEOTIDE SEQUENCE [LARGE SCALE GENOMIC DNA]</scope>
    <source>
        <strain evidence="1 2">76</strain>
    </source>
</reference>
<dbReference type="RefSeq" id="WP_057916761.1">
    <property type="nucleotide sequence ID" value="NZ_CP011129.1"/>
</dbReference>
<keyword evidence="1" id="KW-0378">Hydrolase</keyword>
<dbReference type="Gene3D" id="3.40.50.1000">
    <property type="entry name" value="HAD superfamily/HAD-like"/>
    <property type="match status" value="1"/>
</dbReference>
<gene>
    <name evidence="1" type="ORF">LA76x_0919</name>
</gene>
<dbReference type="EMBL" id="CP011129">
    <property type="protein sequence ID" value="ALN79080.1"/>
    <property type="molecule type" value="Genomic_DNA"/>
</dbReference>
<keyword evidence="2" id="KW-1185">Reference proteome</keyword>
<dbReference type="SFLD" id="SFLDG01129">
    <property type="entry name" value="C1.5:_HAD__Beta-PGM__Phosphata"/>
    <property type="match status" value="1"/>
</dbReference>
<dbReference type="PRINTS" id="PR00413">
    <property type="entry name" value="HADHALOGNASE"/>
</dbReference>
<evidence type="ECO:0000313" key="2">
    <source>
        <dbReference type="Proteomes" id="UP000060787"/>
    </source>
</evidence>
<dbReference type="PATRIC" id="fig|84531.8.peg.946"/>
<name>A0A0S2F694_LYSAN</name>
<dbReference type="PANTHER" id="PTHR43611:SF3">
    <property type="entry name" value="FLAVIN MONONUCLEOTIDE HYDROLASE 1, CHLOROPLATIC"/>
    <property type="match status" value="1"/>
</dbReference>
<dbReference type="SFLD" id="SFLDS00003">
    <property type="entry name" value="Haloacid_Dehalogenase"/>
    <property type="match status" value="1"/>
</dbReference>
<dbReference type="AlphaFoldDB" id="A0A0S2F694"/>
<proteinExistence type="predicted"/>
<dbReference type="PANTHER" id="PTHR43611">
    <property type="entry name" value="ALPHA-D-GLUCOSE 1-PHOSPHATE PHOSPHATASE"/>
    <property type="match status" value="1"/>
</dbReference>
<evidence type="ECO:0000313" key="1">
    <source>
        <dbReference type="EMBL" id="ALN79080.1"/>
    </source>
</evidence>
<dbReference type="NCBIfam" id="TIGR01549">
    <property type="entry name" value="HAD-SF-IA-v1"/>
    <property type="match status" value="1"/>
</dbReference>
<dbReference type="STRING" id="84531.LA76x_0919"/>
<dbReference type="InterPro" id="IPR036412">
    <property type="entry name" value="HAD-like_sf"/>
</dbReference>
<dbReference type="InterPro" id="IPR006439">
    <property type="entry name" value="HAD-SF_hydro_IA"/>
</dbReference>
<dbReference type="NCBIfam" id="TIGR01509">
    <property type="entry name" value="HAD-SF-IA-v3"/>
    <property type="match status" value="1"/>
</dbReference>
<protein>
    <submittedName>
        <fullName evidence="1">HAD hydrolase, IA, variant 1 family protein</fullName>
    </submittedName>
</protein>
<dbReference type="SUPFAM" id="SSF56784">
    <property type="entry name" value="HAD-like"/>
    <property type="match status" value="1"/>
</dbReference>
<dbReference type="Proteomes" id="UP000060787">
    <property type="component" value="Chromosome"/>
</dbReference>
<organism evidence="1 2">
    <name type="scientific">Lysobacter antibioticus</name>
    <dbReference type="NCBI Taxonomy" id="84531"/>
    <lineage>
        <taxon>Bacteria</taxon>
        <taxon>Pseudomonadati</taxon>
        <taxon>Pseudomonadota</taxon>
        <taxon>Gammaproteobacteria</taxon>
        <taxon>Lysobacterales</taxon>
        <taxon>Lysobacteraceae</taxon>
        <taxon>Lysobacter</taxon>
    </lineage>
</organism>
<dbReference type="InterPro" id="IPR023214">
    <property type="entry name" value="HAD_sf"/>
</dbReference>
<dbReference type="GO" id="GO:0016787">
    <property type="term" value="F:hydrolase activity"/>
    <property type="evidence" value="ECO:0007669"/>
    <property type="project" value="UniProtKB-KW"/>
</dbReference>
<dbReference type="Pfam" id="PF00702">
    <property type="entry name" value="Hydrolase"/>
    <property type="match status" value="1"/>
</dbReference>
<accession>A0A0S2F694</accession>
<dbReference type="eggNOG" id="COG1011">
    <property type="taxonomic scope" value="Bacteria"/>
</dbReference>